<name>A0A8H6HRG2_9AGAR</name>
<dbReference type="Proteomes" id="UP000521943">
    <property type="component" value="Unassembled WGS sequence"/>
</dbReference>
<organism evidence="3 4">
    <name type="scientific">Ephemerocybe angulata</name>
    <dbReference type="NCBI Taxonomy" id="980116"/>
    <lineage>
        <taxon>Eukaryota</taxon>
        <taxon>Fungi</taxon>
        <taxon>Dikarya</taxon>
        <taxon>Basidiomycota</taxon>
        <taxon>Agaricomycotina</taxon>
        <taxon>Agaricomycetes</taxon>
        <taxon>Agaricomycetidae</taxon>
        <taxon>Agaricales</taxon>
        <taxon>Agaricineae</taxon>
        <taxon>Psathyrellaceae</taxon>
        <taxon>Ephemerocybe</taxon>
    </lineage>
</organism>
<protein>
    <recommendedName>
        <fullName evidence="2">C2H2-type domain-containing protein</fullName>
    </recommendedName>
</protein>
<feature type="domain" description="C2H2-type" evidence="2">
    <location>
        <begin position="76"/>
        <end position="97"/>
    </location>
</feature>
<reference evidence="3 4" key="1">
    <citation type="submission" date="2020-07" db="EMBL/GenBank/DDBJ databases">
        <title>Comparative genomics of pyrophilous fungi reveals a link between fire events and developmental genes.</title>
        <authorList>
            <consortium name="DOE Joint Genome Institute"/>
            <person name="Steindorff A.S."/>
            <person name="Carver A."/>
            <person name="Calhoun S."/>
            <person name="Stillman K."/>
            <person name="Liu H."/>
            <person name="Lipzen A."/>
            <person name="Pangilinan J."/>
            <person name="Labutti K."/>
            <person name="Bruns T.D."/>
            <person name="Grigoriev I.V."/>
        </authorList>
    </citation>
    <scope>NUCLEOTIDE SEQUENCE [LARGE SCALE GENOMIC DNA]</scope>
    <source>
        <strain evidence="3 4">CBS 144469</strain>
    </source>
</reference>
<feature type="chain" id="PRO_5034689880" description="C2H2-type domain-containing protein" evidence="1">
    <location>
        <begin position="22"/>
        <end position="139"/>
    </location>
</feature>
<dbReference type="PROSITE" id="PS00028">
    <property type="entry name" value="ZINC_FINGER_C2H2_1"/>
    <property type="match status" value="1"/>
</dbReference>
<feature type="signal peptide" evidence="1">
    <location>
        <begin position="1"/>
        <end position="21"/>
    </location>
</feature>
<accession>A0A8H6HRG2</accession>
<dbReference type="EMBL" id="JACGCI010000047">
    <property type="protein sequence ID" value="KAF6751828.1"/>
    <property type="molecule type" value="Genomic_DNA"/>
</dbReference>
<keyword evidence="4" id="KW-1185">Reference proteome</keyword>
<dbReference type="Gene3D" id="3.30.160.60">
    <property type="entry name" value="Classic Zinc Finger"/>
    <property type="match status" value="1"/>
</dbReference>
<dbReference type="OrthoDB" id="5803930at2759"/>
<evidence type="ECO:0000313" key="4">
    <source>
        <dbReference type="Proteomes" id="UP000521943"/>
    </source>
</evidence>
<evidence type="ECO:0000259" key="2">
    <source>
        <dbReference type="PROSITE" id="PS00028"/>
    </source>
</evidence>
<gene>
    <name evidence="3" type="ORF">DFP72DRAFT_1134994</name>
</gene>
<evidence type="ECO:0000313" key="3">
    <source>
        <dbReference type="EMBL" id="KAF6751828.1"/>
    </source>
</evidence>
<dbReference type="InterPro" id="IPR013087">
    <property type="entry name" value="Znf_C2H2_type"/>
</dbReference>
<comment type="caution">
    <text evidence="3">The sequence shown here is derived from an EMBL/GenBank/DDBJ whole genome shotgun (WGS) entry which is preliminary data.</text>
</comment>
<sequence length="139" mass="15384">MRVPLFTLLSCALSWASYVAAYGDHTFEAREGIDTVLAKRGLYENDLSVRELLTDVSTRDLLEEVSERLERRDGFCIICKTQFRDNQALAEHKLAAHTKKVTCKTCGNAFPEPTPCPSPVVLFASLATAGVAHSRWPGI</sequence>
<dbReference type="AlphaFoldDB" id="A0A8H6HRG2"/>
<keyword evidence="1" id="KW-0732">Signal</keyword>
<proteinExistence type="predicted"/>
<evidence type="ECO:0000256" key="1">
    <source>
        <dbReference type="SAM" id="SignalP"/>
    </source>
</evidence>